<dbReference type="AlphaFoldDB" id="A0A8S4A625"/>
<feature type="transmembrane region" description="Helical" evidence="5">
    <location>
        <begin position="76"/>
        <end position="97"/>
    </location>
</feature>
<keyword evidence="3 5" id="KW-1133">Transmembrane helix</keyword>
<comment type="subcellular location">
    <subcellularLocation>
        <location evidence="1">Membrane</location>
    </subcellularLocation>
</comment>
<dbReference type="PROSITE" id="PS50262">
    <property type="entry name" value="G_PROTEIN_RECEP_F1_2"/>
    <property type="match status" value="1"/>
</dbReference>
<protein>
    <recommendedName>
        <fullName evidence="6">G-protein coupled receptors family 1 profile domain-containing protein</fullName>
    </recommendedName>
</protein>
<proteinExistence type="predicted"/>
<dbReference type="InterPro" id="IPR000276">
    <property type="entry name" value="GPCR_Rhodpsn"/>
</dbReference>
<evidence type="ECO:0000256" key="1">
    <source>
        <dbReference type="ARBA" id="ARBA00004370"/>
    </source>
</evidence>
<name>A0A8S4A625_9EUPU</name>
<sequence>MHKSESASNIDVVDYDDMFNISGEMWFNLSCDNLKIRNQFSKNIVEPVICGCGIAGIILTMVVLSRKIMCTSTNCYLTALAVADLLFLLILASRLYVDKMENCDFHLSSRAALFFVYSIIFMDVFHYLTVGITVMLAVERYVAICHPLKALAFCTVRRARIIIVSLTIVSFILRSPKFFELDISHREVEGRAREMIVTYVYLYNEGIYTYIVTGFLLTFLPLVSLSVLNLRLVMEIRRSYRYLQHHLGMDWHVRSVAYKEEHKMTIMLVSVVMAFFICQTPYMIYSFIIAIEKFEVTEMPTVSWWGFFKCLCNILLALKSSCNFVLYCWFSEKFWTTFKRIFCLQRCPPTQPTIQPSEICYNHVKSITQQSCLITKETTC</sequence>
<dbReference type="Proteomes" id="UP000678393">
    <property type="component" value="Unassembled WGS sequence"/>
</dbReference>
<dbReference type="Pfam" id="PF00001">
    <property type="entry name" value="7tm_1"/>
    <property type="match status" value="1"/>
</dbReference>
<dbReference type="GO" id="GO:0016020">
    <property type="term" value="C:membrane"/>
    <property type="evidence" value="ECO:0007669"/>
    <property type="project" value="UniProtKB-SubCell"/>
</dbReference>
<dbReference type="SUPFAM" id="SSF81321">
    <property type="entry name" value="Family A G protein-coupled receptor-like"/>
    <property type="match status" value="1"/>
</dbReference>
<evidence type="ECO:0000313" key="7">
    <source>
        <dbReference type="EMBL" id="CAG5136714.1"/>
    </source>
</evidence>
<reference evidence="7" key="1">
    <citation type="submission" date="2021-04" db="EMBL/GenBank/DDBJ databases">
        <authorList>
            <consortium name="Molecular Ecology Group"/>
        </authorList>
    </citation>
    <scope>NUCLEOTIDE SEQUENCE</scope>
</reference>
<dbReference type="GO" id="GO:0004930">
    <property type="term" value="F:G protein-coupled receptor activity"/>
    <property type="evidence" value="ECO:0007669"/>
    <property type="project" value="InterPro"/>
</dbReference>
<dbReference type="InterPro" id="IPR052954">
    <property type="entry name" value="GPCR-Ligand_Int"/>
</dbReference>
<organism evidence="7 8">
    <name type="scientific">Candidula unifasciata</name>
    <dbReference type="NCBI Taxonomy" id="100452"/>
    <lineage>
        <taxon>Eukaryota</taxon>
        <taxon>Metazoa</taxon>
        <taxon>Spiralia</taxon>
        <taxon>Lophotrochozoa</taxon>
        <taxon>Mollusca</taxon>
        <taxon>Gastropoda</taxon>
        <taxon>Heterobranchia</taxon>
        <taxon>Euthyneura</taxon>
        <taxon>Panpulmonata</taxon>
        <taxon>Eupulmonata</taxon>
        <taxon>Stylommatophora</taxon>
        <taxon>Helicina</taxon>
        <taxon>Helicoidea</taxon>
        <taxon>Geomitridae</taxon>
        <taxon>Candidula</taxon>
    </lineage>
</organism>
<gene>
    <name evidence="7" type="ORF">CUNI_LOCUS22272</name>
</gene>
<feature type="transmembrane region" description="Helical" evidence="5">
    <location>
        <begin position="264"/>
        <end position="284"/>
    </location>
</feature>
<evidence type="ECO:0000313" key="8">
    <source>
        <dbReference type="Proteomes" id="UP000678393"/>
    </source>
</evidence>
<feature type="transmembrane region" description="Helical" evidence="5">
    <location>
        <begin position="207"/>
        <end position="230"/>
    </location>
</feature>
<evidence type="ECO:0000256" key="5">
    <source>
        <dbReference type="SAM" id="Phobius"/>
    </source>
</evidence>
<dbReference type="PANTHER" id="PTHR46641:SF2">
    <property type="entry name" value="FMRFAMIDE RECEPTOR"/>
    <property type="match status" value="1"/>
</dbReference>
<feature type="transmembrane region" description="Helical" evidence="5">
    <location>
        <begin position="44"/>
        <end position="64"/>
    </location>
</feature>
<comment type="caution">
    <text evidence="7">The sequence shown here is derived from an EMBL/GenBank/DDBJ whole genome shotgun (WGS) entry which is preliminary data.</text>
</comment>
<dbReference type="CDD" id="cd14978">
    <property type="entry name" value="7tmA_FMRFamide_R-like"/>
    <property type="match status" value="1"/>
</dbReference>
<evidence type="ECO:0000256" key="3">
    <source>
        <dbReference type="ARBA" id="ARBA00022989"/>
    </source>
</evidence>
<dbReference type="Gene3D" id="1.20.1070.10">
    <property type="entry name" value="Rhodopsin 7-helix transmembrane proteins"/>
    <property type="match status" value="1"/>
</dbReference>
<accession>A0A8S4A625</accession>
<feature type="transmembrane region" description="Helical" evidence="5">
    <location>
        <begin position="304"/>
        <end position="330"/>
    </location>
</feature>
<dbReference type="PRINTS" id="PR00237">
    <property type="entry name" value="GPCRRHODOPSN"/>
</dbReference>
<evidence type="ECO:0000256" key="4">
    <source>
        <dbReference type="ARBA" id="ARBA00023136"/>
    </source>
</evidence>
<feature type="transmembrane region" description="Helical" evidence="5">
    <location>
        <begin position="150"/>
        <end position="173"/>
    </location>
</feature>
<dbReference type="EMBL" id="CAJHNH020008562">
    <property type="protein sequence ID" value="CAG5136714.1"/>
    <property type="molecule type" value="Genomic_DNA"/>
</dbReference>
<keyword evidence="8" id="KW-1185">Reference proteome</keyword>
<dbReference type="OrthoDB" id="6286129at2759"/>
<evidence type="ECO:0000256" key="2">
    <source>
        <dbReference type="ARBA" id="ARBA00022692"/>
    </source>
</evidence>
<dbReference type="PANTHER" id="PTHR46641">
    <property type="entry name" value="FMRFAMIDE RECEPTOR-RELATED"/>
    <property type="match status" value="1"/>
</dbReference>
<dbReference type="InterPro" id="IPR017452">
    <property type="entry name" value="GPCR_Rhodpsn_7TM"/>
</dbReference>
<feature type="domain" description="G-protein coupled receptors family 1 profile" evidence="6">
    <location>
        <begin position="55"/>
        <end position="327"/>
    </location>
</feature>
<feature type="transmembrane region" description="Helical" evidence="5">
    <location>
        <begin position="112"/>
        <end position="138"/>
    </location>
</feature>
<keyword evidence="2 5" id="KW-0812">Transmembrane</keyword>
<keyword evidence="4 5" id="KW-0472">Membrane</keyword>
<evidence type="ECO:0000259" key="6">
    <source>
        <dbReference type="PROSITE" id="PS50262"/>
    </source>
</evidence>